<dbReference type="HOGENOM" id="CLU_097262_1_1_5"/>
<dbReference type="PANTHER" id="PTHR11644:SF2">
    <property type="entry name" value="CYTIDINE DEAMINASE"/>
    <property type="match status" value="1"/>
</dbReference>
<evidence type="ECO:0000313" key="4">
    <source>
        <dbReference type="Proteomes" id="UP000004728"/>
    </source>
</evidence>
<dbReference type="RefSeq" id="WP_008069165.1">
    <property type="nucleotide sequence ID" value="NZ_AQWK01000005.1"/>
</dbReference>
<dbReference type="Gene3D" id="3.40.140.10">
    <property type="entry name" value="Cytidine Deaminase, domain 2"/>
    <property type="match status" value="1"/>
</dbReference>
<name>F1Z5P1_9SPHN</name>
<dbReference type="OrthoDB" id="9795347at2"/>
<dbReference type="AlphaFoldDB" id="F1Z5P1"/>
<dbReference type="InterPro" id="IPR016193">
    <property type="entry name" value="Cytidine_deaminase-like"/>
</dbReference>
<dbReference type="InterPro" id="IPR050202">
    <property type="entry name" value="Cyt/Deoxycyt_deaminase"/>
</dbReference>
<dbReference type="GO" id="GO:0055086">
    <property type="term" value="P:nucleobase-containing small molecule metabolic process"/>
    <property type="evidence" value="ECO:0007669"/>
    <property type="project" value="UniProtKB-ARBA"/>
</dbReference>
<feature type="domain" description="CMP/dCMP-type deaminase" evidence="2">
    <location>
        <begin position="7"/>
        <end position="141"/>
    </location>
</feature>
<dbReference type="InParanoid" id="F1Z5P1"/>
<comment type="caution">
    <text evidence="3">The sequence shown here is derived from an EMBL/GenBank/DDBJ whole genome shotgun (WGS) entry which is preliminary data.</text>
</comment>
<dbReference type="Pfam" id="PF00383">
    <property type="entry name" value="dCMP_cyt_deam_1"/>
    <property type="match status" value="1"/>
</dbReference>
<dbReference type="PROSITE" id="PS51747">
    <property type="entry name" value="CYT_DCMP_DEAMINASES_2"/>
    <property type="match status" value="1"/>
</dbReference>
<dbReference type="Proteomes" id="UP000004728">
    <property type="component" value="Unassembled WGS sequence"/>
</dbReference>
<dbReference type="CDD" id="cd01283">
    <property type="entry name" value="cytidine_deaminase"/>
    <property type="match status" value="1"/>
</dbReference>
<dbReference type="GO" id="GO:0072527">
    <property type="term" value="P:pyrimidine-containing compound metabolic process"/>
    <property type="evidence" value="ECO:0007669"/>
    <property type="project" value="UniProtKB-ARBA"/>
</dbReference>
<reference evidence="3 4" key="1">
    <citation type="journal article" date="2012" name="J. Bacteriol.">
        <title>Draft Genome Sequence of Novosphingobium nitrogenifigens Y88T.</title>
        <authorList>
            <person name="Strabala T.J."/>
            <person name="Macdonald L."/>
            <person name="Liu V."/>
            <person name="Smit A.M."/>
        </authorList>
    </citation>
    <scope>NUCLEOTIDE SEQUENCE [LARGE SCALE GENOMIC DNA]</scope>
    <source>
        <strain evidence="3 4">DSM 19370</strain>
    </source>
</reference>
<dbReference type="STRING" id="983920.Y88_2025"/>
<dbReference type="NCBIfam" id="NF004064">
    <property type="entry name" value="PRK05578.1"/>
    <property type="match status" value="1"/>
</dbReference>
<accession>F1Z5P1</accession>
<proteinExistence type="inferred from homology"/>
<organism evidence="3 4">
    <name type="scientific">Novosphingobium nitrogenifigens DSM 19370</name>
    <dbReference type="NCBI Taxonomy" id="983920"/>
    <lineage>
        <taxon>Bacteria</taxon>
        <taxon>Pseudomonadati</taxon>
        <taxon>Pseudomonadota</taxon>
        <taxon>Alphaproteobacteria</taxon>
        <taxon>Sphingomonadales</taxon>
        <taxon>Sphingomonadaceae</taxon>
        <taxon>Novosphingobium</taxon>
    </lineage>
</organism>
<keyword evidence="4" id="KW-1185">Reference proteome</keyword>
<dbReference type="GO" id="GO:0008270">
    <property type="term" value="F:zinc ion binding"/>
    <property type="evidence" value="ECO:0007669"/>
    <property type="project" value="TreeGrafter"/>
</dbReference>
<dbReference type="EMBL" id="AEWJ01000023">
    <property type="protein sequence ID" value="EGD60151.1"/>
    <property type="molecule type" value="Genomic_DNA"/>
</dbReference>
<gene>
    <name evidence="3" type="ORF">Y88_2025</name>
</gene>
<protein>
    <submittedName>
        <fullName evidence="3">Cytidine deaminase</fullName>
    </submittedName>
</protein>
<dbReference type="eggNOG" id="COG0295">
    <property type="taxonomic scope" value="Bacteria"/>
</dbReference>
<dbReference type="SUPFAM" id="SSF53927">
    <property type="entry name" value="Cytidine deaminase-like"/>
    <property type="match status" value="1"/>
</dbReference>
<sequence length="151" mass="15205">MVDLDETRKADLIAAAREAMTHAYAPYSHFHVGAALLFADGTIVTGSNFENASYGLSLCAETSAATCASHGGHRAGLIAVAIVGGTEGVPAGVVGPCGRCRQILNELAALGGTDPLILSTGADETVEMRLSALLPLAFGPANLENGPLSGG</sequence>
<evidence type="ECO:0000256" key="1">
    <source>
        <dbReference type="ARBA" id="ARBA00006576"/>
    </source>
</evidence>
<evidence type="ECO:0000259" key="2">
    <source>
        <dbReference type="PROSITE" id="PS51747"/>
    </source>
</evidence>
<evidence type="ECO:0000313" key="3">
    <source>
        <dbReference type="EMBL" id="EGD60151.1"/>
    </source>
</evidence>
<dbReference type="GO" id="GO:0004126">
    <property type="term" value="F:cytidine deaminase activity"/>
    <property type="evidence" value="ECO:0007669"/>
    <property type="project" value="UniProtKB-ARBA"/>
</dbReference>
<dbReference type="GO" id="GO:0005829">
    <property type="term" value="C:cytosol"/>
    <property type="evidence" value="ECO:0007669"/>
    <property type="project" value="TreeGrafter"/>
</dbReference>
<dbReference type="PANTHER" id="PTHR11644">
    <property type="entry name" value="CYTIDINE DEAMINASE"/>
    <property type="match status" value="1"/>
</dbReference>
<comment type="similarity">
    <text evidence="1">Belongs to the cytidine and deoxycytidylate deaminase family.</text>
</comment>
<dbReference type="InterPro" id="IPR002125">
    <property type="entry name" value="CMP_dCMP_dom"/>
</dbReference>